<evidence type="ECO:0008006" key="4">
    <source>
        <dbReference type="Google" id="ProtNLM"/>
    </source>
</evidence>
<dbReference type="Proteomes" id="UP001271007">
    <property type="component" value="Unassembled WGS sequence"/>
</dbReference>
<dbReference type="AlphaFoldDB" id="A0AAJ0LVF2"/>
<dbReference type="EMBL" id="JAWDJX010000005">
    <property type="protein sequence ID" value="KAK3056636.1"/>
    <property type="molecule type" value="Genomic_DNA"/>
</dbReference>
<accession>A0AAJ0LVF2</accession>
<keyword evidence="3" id="KW-1185">Reference proteome</keyword>
<dbReference type="Gene3D" id="3.40.50.1240">
    <property type="entry name" value="Phosphoglycerate mutase-like"/>
    <property type="match status" value="1"/>
</dbReference>
<evidence type="ECO:0000313" key="2">
    <source>
        <dbReference type="EMBL" id="KAK3056636.1"/>
    </source>
</evidence>
<dbReference type="InterPro" id="IPR029033">
    <property type="entry name" value="His_PPase_superfam"/>
</dbReference>
<reference evidence="2" key="1">
    <citation type="submission" date="2023-04" db="EMBL/GenBank/DDBJ databases">
        <title>Black Yeasts Isolated from many extreme environments.</title>
        <authorList>
            <person name="Coleine C."/>
            <person name="Stajich J.E."/>
            <person name="Selbmann L."/>
        </authorList>
    </citation>
    <scope>NUCLEOTIDE SEQUENCE</scope>
    <source>
        <strain evidence="2">CCFEE 5312</strain>
    </source>
</reference>
<dbReference type="GO" id="GO:0005737">
    <property type="term" value="C:cytoplasm"/>
    <property type="evidence" value="ECO:0007669"/>
    <property type="project" value="TreeGrafter"/>
</dbReference>
<dbReference type="SMART" id="SM00855">
    <property type="entry name" value="PGAM"/>
    <property type="match status" value="1"/>
</dbReference>
<dbReference type="SUPFAM" id="SSF53254">
    <property type="entry name" value="Phosphoglycerate mutase-like"/>
    <property type="match status" value="1"/>
</dbReference>
<evidence type="ECO:0000256" key="1">
    <source>
        <dbReference type="SAM" id="MobiDB-lite"/>
    </source>
</evidence>
<feature type="region of interest" description="Disordered" evidence="1">
    <location>
        <begin position="206"/>
        <end position="226"/>
    </location>
</feature>
<sequence>MAPTSRLYLTRHAQAEHNVDLDYTIPDAPLTPLGRKQASSLAHTIPSHLQTRVDLLVSSPLKRTLQTTLLGWNPVVQRLGKENIICLPEAQECNDHPCDTGSSRQELEANPEFECLNLERLTEDWTIIAERAMKVRQFLREREEEEIVVVAHGDILRQITATVDGPGTYSWRNAEMRVYRFDSGSVESEDCWLTLEEVVEVTGGFAPTSTEMDIPGEEKGKVNGKI</sequence>
<comment type="caution">
    <text evidence="2">The sequence shown here is derived from an EMBL/GenBank/DDBJ whole genome shotgun (WGS) entry which is preliminary data.</text>
</comment>
<dbReference type="GO" id="GO:0016791">
    <property type="term" value="F:phosphatase activity"/>
    <property type="evidence" value="ECO:0007669"/>
    <property type="project" value="TreeGrafter"/>
</dbReference>
<dbReference type="CDD" id="cd07067">
    <property type="entry name" value="HP_PGM_like"/>
    <property type="match status" value="1"/>
</dbReference>
<gene>
    <name evidence="2" type="ORF">LTR09_002429</name>
</gene>
<organism evidence="2 3">
    <name type="scientific">Extremus antarcticus</name>
    <dbReference type="NCBI Taxonomy" id="702011"/>
    <lineage>
        <taxon>Eukaryota</taxon>
        <taxon>Fungi</taxon>
        <taxon>Dikarya</taxon>
        <taxon>Ascomycota</taxon>
        <taxon>Pezizomycotina</taxon>
        <taxon>Dothideomycetes</taxon>
        <taxon>Dothideomycetidae</taxon>
        <taxon>Mycosphaerellales</taxon>
        <taxon>Extremaceae</taxon>
        <taxon>Extremus</taxon>
    </lineage>
</organism>
<dbReference type="PANTHER" id="PTHR48100:SF54">
    <property type="entry name" value="PHOSPHATASE SPAC5H10.03-RELATED"/>
    <property type="match status" value="1"/>
</dbReference>
<protein>
    <recommendedName>
        <fullName evidence="4">Phosphoglycerate mutase-like protein</fullName>
    </recommendedName>
</protein>
<feature type="compositionally biased region" description="Basic and acidic residues" evidence="1">
    <location>
        <begin position="216"/>
        <end position="226"/>
    </location>
</feature>
<proteinExistence type="predicted"/>
<name>A0AAJ0LVF2_9PEZI</name>
<dbReference type="PANTHER" id="PTHR48100">
    <property type="entry name" value="BROAD-SPECIFICITY PHOSPHATASE YOR283W-RELATED"/>
    <property type="match status" value="1"/>
</dbReference>
<dbReference type="Pfam" id="PF00300">
    <property type="entry name" value="His_Phos_1"/>
    <property type="match status" value="1"/>
</dbReference>
<evidence type="ECO:0000313" key="3">
    <source>
        <dbReference type="Proteomes" id="UP001271007"/>
    </source>
</evidence>
<dbReference type="InterPro" id="IPR050275">
    <property type="entry name" value="PGM_Phosphatase"/>
</dbReference>
<dbReference type="InterPro" id="IPR013078">
    <property type="entry name" value="His_Pase_superF_clade-1"/>
</dbReference>